<dbReference type="EMBL" id="RYYR01000014">
    <property type="protein sequence ID" value="RUL51740.1"/>
    <property type="molecule type" value="Genomic_DNA"/>
</dbReference>
<dbReference type="InterPro" id="IPR025623">
    <property type="entry name" value="YusW"/>
</dbReference>
<evidence type="ECO:0000313" key="2">
    <source>
        <dbReference type="EMBL" id="RUL51740.1"/>
    </source>
</evidence>
<dbReference type="Pfam" id="PF14039">
    <property type="entry name" value="YusW"/>
    <property type="match status" value="1"/>
</dbReference>
<organism evidence="2 3">
    <name type="scientific">Lysinibacillus antri</name>
    <dbReference type="NCBI Taxonomy" id="2498145"/>
    <lineage>
        <taxon>Bacteria</taxon>
        <taxon>Bacillati</taxon>
        <taxon>Bacillota</taxon>
        <taxon>Bacilli</taxon>
        <taxon>Bacillales</taxon>
        <taxon>Bacillaceae</taxon>
        <taxon>Lysinibacillus</taxon>
    </lineage>
</organism>
<dbReference type="PROSITE" id="PS51257">
    <property type="entry name" value="PROKAR_LIPOPROTEIN"/>
    <property type="match status" value="1"/>
</dbReference>
<accession>A0A432LB18</accession>
<dbReference type="RefSeq" id="WP_126659322.1">
    <property type="nucleotide sequence ID" value="NZ_RYYR01000014.1"/>
</dbReference>
<proteinExistence type="predicted"/>
<reference evidence="2 3" key="1">
    <citation type="submission" date="2018-12" db="EMBL/GenBank/DDBJ databases">
        <title>Lysinibacillus antri sp. nov., isolated from a cave soil.</title>
        <authorList>
            <person name="Narsing Rao M.P."/>
            <person name="Zhang H."/>
            <person name="Dong Z.-Y."/>
            <person name="Niu X.-K."/>
            <person name="Zhang K."/>
            <person name="Fang B.-Z."/>
            <person name="Kang Y.-Q."/>
            <person name="Xiao M."/>
            <person name="Li W.-J."/>
        </authorList>
    </citation>
    <scope>NUCLEOTIDE SEQUENCE [LARGE SCALE GENOMIC DNA]</scope>
    <source>
        <strain evidence="2 3">SYSU K30002</strain>
    </source>
</reference>
<evidence type="ECO:0000256" key="1">
    <source>
        <dbReference type="SAM" id="MobiDB-lite"/>
    </source>
</evidence>
<evidence type="ECO:0000313" key="3">
    <source>
        <dbReference type="Proteomes" id="UP000287910"/>
    </source>
</evidence>
<keyword evidence="3" id="KW-1185">Reference proteome</keyword>
<name>A0A432LB18_9BACI</name>
<gene>
    <name evidence="2" type="ORF">EK386_11545</name>
</gene>
<protein>
    <recommendedName>
        <fullName evidence="4">YusW-like protein</fullName>
    </recommendedName>
</protein>
<feature type="region of interest" description="Disordered" evidence="1">
    <location>
        <begin position="32"/>
        <end position="51"/>
    </location>
</feature>
<dbReference type="AlphaFoldDB" id="A0A432LB18"/>
<sequence length="159" mass="18093">MKYAKILIVPFLVGALYGCNDNDVDQDELVTETNPATETNQTDTTNDDQENAETSYNFTHFDLDVDYANDVSYDVEYTMNQNGTTAEIDDDANKVELKGDEANNQLAGYFESLTFNETSSDEDVVNQVITAFKLDENYQNLKLEVKFNNGDVKRYEFKK</sequence>
<evidence type="ECO:0008006" key="4">
    <source>
        <dbReference type="Google" id="ProtNLM"/>
    </source>
</evidence>
<comment type="caution">
    <text evidence="2">The sequence shown here is derived from an EMBL/GenBank/DDBJ whole genome shotgun (WGS) entry which is preliminary data.</text>
</comment>
<dbReference type="Proteomes" id="UP000287910">
    <property type="component" value="Unassembled WGS sequence"/>
</dbReference>